<gene>
    <name evidence="2" type="ORF">A3Q56_00290</name>
</gene>
<evidence type="ECO:0000313" key="2">
    <source>
        <dbReference type="EMBL" id="OAF71933.1"/>
    </source>
</evidence>
<dbReference type="Proteomes" id="UP000078046">
    <property type="component" value="Unassembled WGS sequence"/>
</dbReference>
<dbReference type="AlphaFoldDB" id="A0A177BDZ7"/>
<organism evidence="2 3">
    <name type="scientific">Intoshia linei</name>
    <dbReference type="NCBI Taxonomy" id="1819745"/>
    <lineage>
        <taxon>Eukaryota</taxon>
        <taxon>Metazoa</taxon>
        <taxon>Spiralia</taxon>
        <taxon>Lophotrochozoa</taxon>
        <taxon>Mesozoa</taxon>
        <taxon>Orthonectida</taxon>
        <taxon>Rhopaluridae</taxon>
        <taxon>Intoshia</taxon>
    </lineage>
</organism>
<name>A0A177BDZ7_9BILA</name>
<feature type="compositionally biased region" description="Low complexity" evidence="1">
    <location>
        <begin position="88"/>
        <end position="121"/>
    </location>
</feature>
<accession>A0A177BDZ7</accession>
<evidence type="ECO:0000256" key="1">
    <source>
        <dbReference type="SAM" id="MobiDB-lite"/>
    </source>
</evidence>
<dbReference type="Pfam" id="PF13917">
    <property type="entry name" value="zf-CCHC_3"/>
    <property type="match status" value="1"/>
</dbReference>
<dbReference type="SUPFAM" id="SSF57756">
    <property type="entry name" value="Retrovirus zinc finger-like domains"/>
    <property type="match status" value="1"/>
</dbReference>
<protein>
    <recommendedName>
        <fullName evidence="4">CCHC-type domain-containing protein</fullName>
    </recommendedName>
</protein>
<dbReference type="GO" id="GO:0003676">
    <property type="term" value="F:nucleic acid binding"/>
    <property type="evidence" value="ECO:0007669"/>
    <property type="project" value="InterPro"/>
</dbReference>
<evidence type="ECO:0000313" key="3">
    <source>
        <dbReference type="Proteomes" id="UP000078046"/>
    </source>
</evidence>
<evidence type="ECO:0008006" key="4">
    <source>
        <dbReference type="Google" id="ProtNLM"/>
    </source>
</evidence>
<comment type="caution">
    <text evidence="2">The sequence shown here is derived from an EMBL/GenBank/DDBJ whole genome shotgun (WGS) entry which is preliminary data.</text>
</comment>
<dbReference type="InterPro" id="IPR036875">
    <property type="entry name" value="Znf_CCHC_sf"/>
</dbReference>
<dbReference type="OrthoDB" id="437973at2759"/>
<reference evidence="2 3" key="1">
    <citation type="submission" date="2016-04" db="EMBL/GenBank/DDBJ databases">
        <title>The genome of Intoshia linei affirms orthonectids as highly simplified spiralians.</title>
        <authorList>
            <person name="Mikhailov K.V."/>
            <person name="Slusarev G.S."/>
            <person name="Nikitin M.A."/>
            <person name="Logacheva M.D."/>
            <person name="Penin A."/>
            <person name="Aleoshin V."/>
            <person name="Panchin Y.V."/>
        </authorList>
    </citation>
    <scope>NUCLEOTIDE SEQUENCE [LARGE SCALE GENOMIC DNA]</scope>
    <source>
        <strain evidence="2">Intl2013</strain>
        <tissue evidence="2">Whole animal</tissue>
    </source>
</reference>
<dbReference type="EMBL" id="LWCA01000014">
    <property type="protein sequence ID" value="OAF71933.1"/>
    <property type="molecule type" value="Genomic_DNA"/>
</dbReference>
<feature type="region of interest" description="Disordered" evidence="1">
    <location>
        <begin position="71"/>
        <end position="132"/>
    </location>
</feature>
<dbReference type="GO" id="GO:0008270">
    <property type="term" value="F:zinc ion binding"/>
    <property type="evidence" value="ECO:0007669"/>
    <property type="project" value="InterPro"/>
</dbReference>
<sequence>MDDDVKRYGKEIAEKQKSETFRCQNCLKIGHFTFKCQKKQKYRSRLTKSQLLEKKYDEMLKRKAELELKKDADVIPQTEVKKRRVESSPESIPPDSIKMSSSDDSSGSYESCSGCSNSSCSANVKKGKNKIQ</sequence>
<keyword evidence="3" id="KW-1185">Reference proteome</keyword>
<proteinExistence type="predicted"/>